<dbReference type="EMBL" id="JBHSAB010000019">
    <property type="protein sequence ID" value="MFC3909072.1"/>
    <property type="molecule type" value="Genomic_DNA"/>
</dbReference>
<comment type="caution">
    <text evidence="1">The sequence shown here is derived from an EMBL/GenBank/DDBJ whole genome shotgun (WGS) entry which is preliminary data.</text>
</comment>
<name>A0ABV8CG48_9GAMM</name>
<evidence type="ECO:0000313" key="2">
    <source>
        <dbReference type="Proteomes" id="UP001595758"/>
    </source>
</evidence>
<organism evidence="1 2">
    <name type="scientific">Legionella dresdenensis</name>
    <dbReference type="NCBI Taxonomy" id="450200"/>
    <lineage>
        <taxon>Bacteria</taxon>
        <taxon>Pseudomonadati</taxon>
        <taxon>Pseudomonadota</taxon>
        <taxon>Gammaproteobacteria</taxon>
        <taxon>Legionellales</taxon>
        <taxon>Legionellaceae</taxon>
        <taxon>Legionella</taxon>
    </lineage>
</organism>
<sequence>MPGTIPTVVPYAPKKIKRDTEFTFTIACKPNSNPLQNHTFVFVGFKNDEGNYELLGSWGKLTNHEKYNFNDFLLSETDAYIRNEPTFYKNDKETPFEMDVEYISYGMTYEQLIGFYQYLKQLESSSSNPELTNSKKEKVKIHYQAFIPNPITPQTGDTIEFVWDYTMRLKEGETAAISEEDAASHFRVGRINTCRDEACVLAKQALQTDDLGVGVPKNFMKQLPLKAKISGGMILNNPHPFLALPLPPKSFPDMDKSSMKIVEQLYKRMNRMILIAQENPITYEKFNKYKELYNQITRDQKADLIVIKEIMSSFLSSNKALISTHRGFHFWGQKTASEKMFDNILKTDPKPSLK</sequence>
<accession>A0ABV8CG48</accession>
<dbReference type="RefSeq" id="WP_382342946.1">
    <property type="nucleotide sequence ID" value="NZ_JBHSAB010000019.1"/>
</dbReference>
<keyword evidence="2" id="KW-1185">Reference proteome</keyword>
<proteinExistence type="predicted"/>
<protein>
    <submittedName>
        <fullName evidence="1">Uncharacterized protein</fullName>
    </submittedName>
</protein>
<gene>
    <name evidence="1" type="ORF">ACFORL_08295</name>
</gene>
<dbReference type="Proteomes" id="UP001595758">
    <property type="component" value="Unassembled WGS sequence"/>
</dbReference>
<reference evidence="2" key="1">
    <citation type="journal article" date="2019" name="Int. J. Syst. Evol. Microbiol.">
        <title>The Global Catalogue of Microorganisms (GCM) 10K type strain sequencing project: providing services to taxonomists for standard genome sequencing and annotation.</title>
        <authorList>
            <consortium name="The Broad Institute Genomics Platform"/>
            <consortium name="The Broad Institute Genome Sequencing Center for Infectious Disease"/>
            <person name="Wu L."/>
            <person name="Ma J."/>
        </authorList>
    </citation>
    <scope>NUCLEOTIDE SEQUENCE [LARGE SCALE GENOMIC DNA]</scope>
    <source>
        <strain evidence="2">CCUG 59858</strain>
    </source>
</reference>
<evidence type="ECO:0000313" key="1">
    <source>
        <dbReference type="EMBL" id="MFC3909072.1"/>
    </source>
</evidence>